<dbReference type="GO" id="GO:0005737">
    <property type="term" value="C:cytoplasm"/>
    <property type="evidence" value="ECO:0007669"/>
    <property type="project" value="UniProtKB-SubCell"/>
</dbReference>
<feature type="region of interest" description="Disordered" evidence="4">
    <location>
        <begin position="239"/>
        <end position="260"/>
    </location>
</feature>
<dbReference type="OrthoDB" id="9798842at2"/>
<evidence type="ECO:0000256" key="2">
    <source>
        <dbReference type="ARBA" id="ARBA00023186"/>
    </source>
</evidence>
<dbReference type="HAMAP" id="MF_01384">
    <property type="entry name" value="UreD"/>
    <property type="match status" value="1"/>
</dbReference>
<dbReference type="GO" id="GO:0016151">
    <property type="term" value="F:nickel cation binding"/>
    <property type="evidence" value="ECO:0007669"/>
    <property type="project" value="UniProtKB-UniRule"/>
</dbReference>
<evidence type="ECO:0000256" key="3">
    <source>
        <dbReference type="HAMAP-Rule" id="MF_01384"/>
    </source>
</evidence>
<dbReference type="InterPro" id="IPR002669">
    <property type="entry name" value="UreD"/>
</dbReference>
<evidence type="ECO:0000313" key="6">
    <source>
        <dbReference type="Proteomes" id="UP000216020"/>
    </source>
</evidence>
<evidence type="ECO:0000256" key="4">
    <source>
        <dbReference type="SAM" id="MobiDB-lite"/>
    </source>
</evidence>
<dbReference type="PANTHER" id="PTHR33643">
    <property type="entry name" value="UREASE ACCESSORY PROTEIN D"/>
    <property type="match status" value="1"/>
</dbReference>
<comment type="function">
    <text evidence="3">Required for maturation of urease via the functional incorporation of the urease nickel metallocenter.</text>
</comment>
<dbReference type="Proteomes" id="UP000216020">
    <property type="component" value="Unassembled WGS sequence"/>
</dbReference>
<protein>
    <recommendedName>
        <fullName evidence="3">Urease accessory protein UreD</fullName>
    </recommendedName>
</protein>
<sequence length="312" mass="33233">MNGFLPLPGTPHTGGWRASLALGLARRGPRTVLARRAHRGPLNVQKPLYPEPDPAICHLTLLHPPGGVAGGDRLDLDLALEAGAHAVFTTPGATKWYKASPAYPAHQHVRITLAPGARLDWLPLENIYFDHSEARQSLELRLAENATAIGWDAALLGRQASGETWRAGSLRTLTRLRDAAGRLLWTERQVLDADAALRGAPQGLGGLPAYGTLWAVAPACDSALAEAWAASLPAWPGPGARPASASEAGSQSDSLPAPRLHAGITSPAPGLLLVRAVAENIEPIRLLFNDLWLRLRPLVHGVPGRPLRLWAT</sequence>
<accession>A0A261S9Q3</accession>
<name>A0A261S9Q3_9BORD</name>
<keyword evidence="6" id="KW-1185">Reference proteome</keyword>
<dbReference type="EMBL" id="NEVM01000002">
    <property type="protein sequence ID" value="OZI33821.1"/>
    <property type="molecule type" value="Genomic_DNA"/>
</dbReference>
<dbReference type="AlphaFoldDB" id="A0A261S9Q3"/>
<comment type="caution">
    <text evidence="5">The sequence shown here is derived from an EMBL/GenBank/DDBJ whole genome shotgun (WGS) entry which is preliminary data.</text>
</comment>
<dbReference type="PANTHER" id="PTHR33643:SF1">
    <property type="entry name" value="UREASE ACCESSORY PROTEIN D"/>
    <property type="match status" value="1"/>
</dbReference>
<reference evidence="6" key="1">
    <citation type="submission" date="2017-05" db="EMBL/GenBank/DDBJ databases">
        <title>Complete and WGS of Bordetella genogroups.</title>
        <authorList>
            <person name="Spilker T."/>
            <person name="Lipuma J."/>
        </authorList>
    </citation>
    <scope>NUCLEOTIDE SEQUENCE [LARGE SCALE GENOMIC DNA]</scope>
    <source>
        <strain evidence="6">AU16122</strain>
    </source>
</reference>
<organism evidence="5 6">
    <name type="scientific">Bordetella genomosp. 10</name>
    <dbReference type="NCBI Taxonomy" id="1416804"/>
    <lineage>
        <taxon>Bacteria</taxon>
        <taxon>Pseudomonadati</taxon>
        <taxon>Pseudomonadota</taxon>
        <taxon>Betaproteobacteria</taxon>
        <taxon>Burkholderiales</taxon>
        <taxon>Alcaligenaceae</taxon>
        <taxon>Bordetella</taxon>
    </lineage>
</organism>
<dbReference type="RefSeq" id="WP_094852829.1">
    <property type="nucleotide sequence ID" value="NZ_NEVM01000002.1"/>
</dbReference>
<gene>
    <name evidence="3" type="primary">ureD</name>
    <name evidence="5" type="ORF">CAL29_09550</name>
</gene>
<evidence type="ECO:0000313" key="5">
    <source>
        <dbReference type="EMBL" id="OZI33821.1"/>
    </source>
</evidence>
<keyword evidence="3" id="KW-0963">Cytoplasm</keyword>
<dbReference type="Pfam" id="PF01774">
    <property type="entry name" value="UreD"/>
    <property type="match status" value="1"/>
</dbReference>
<proteinExistence type="inferred from homology"/>
<keyword evidence="3" id="KW-0996">Nickel insertion</keyword>
<comment type="subcellular location">
    <subcellularLocation>
        <location evidence="3">Cytoplasm</location>
    </subcellularLocation>
</comment>
<comment type="similarity">
    <text evidence="1 3">Belongs to the UreD family.</text>
</comment>
<keyword evidence="2 3" id="KW-0143">Chaperone</keyword>
<comment type="subunit">
    <text evidence="3">UreD, UreF and UreG form a complex that acts as a GTP-hydrolysis-dependent molecular chaperone, activating the urease apoprotein by helping to assemble the nickel containing metallocenter of UreC. The UreE protein probably delivers the nickel.</text>
</comment>
<evidence type="ECO:0000256" key="1">
    <source>
        <dbReference type="ARBA" id="ARBA00007177"/>
    </source>
</evidence>